<dbReference type="Gramene" id="TKW41508">
    <property type="protein sequence ID" value="TKW41508"/>
    <property type="gene ID" value="SEVIR_1G321000v2"/>
</dbReference>
<feature type="region of interest" description="Disordered" evidence="1">
    <location>
        <begin position="78"/>
        <end position="133"/>
    </location>
</feature>
<sequence length="133" mass="13935">MAASFVRGDAVVAPSFSPHRASKNRSRSSSPLQLDFCPQANQIIPFRLIFYSNPGSCGATFLVSHSFMLPPMKQIAAPSIPPMAKHDSSSSGVVGEDGSGRHAPCGARLRLGGTAQVRPDELEGGAGAVSRTR</sequence>
<protein>
    <submittedName>
        <fullName evidence="2">Uncharacterized protein</fullName>
    </submittedName>
</protein>
<dbReference type="EMBL" id="CM016552">
    <property type="protein sequence ID" value="TKW41508.1"/>
    <property type="molecule type" value="Genomic_DNA"/>
</dbReference>
<evidence type="ECO:0000313" key="3">
    <source>
        <dbReference type="Proteomes" id="UP000298652"/>
    </source>
</evidence>
<organism evidence="2 3">
    <name type="scientific">Setaria viridis</name>
    <name type="common">Green bristlegrass</name>
    <name type="synonym">Setaria italica subsp. viridis</name>
    <dbReference type="NCBI Taxonomy" id="4556"/>
    <lineage>
        <taxon>Eukaryota</taxon>
        <taxon>Viridiplantae</taxon>
        <taxon>Streptophyta</taxon>
        <taxon>Embryophyta</taxon>
        <taxon>Tracheophyta</taxon>
        <taxon>Spermatophyta</taxon>
        <taxon>Magnoliopsida</taxon>
        <taxon>Liliopsida</taxon>
        <taxon>Poales</taxon>
        <taxon>Poaceae</taxon>
        <taxon>PACMAD clade</taxon>
        <taxon>Panicoideae</taxon>
        <taxon>Panicodae</taxon>
        <taxon>Paniceae</taxon>
        <taxon>Cenchrinae</taxon>
        <taxon>Setaria</taxon>
    </lineage>
</organism>
<dbReference type="AlphaFoldDB" id="A0A4U6WF84"/>
<proteinExistence type="predicted"/>
<reference evidence="2" key="1">
    <citation type="submission" date="2019-03" db="EMBL/GenBank/DDBJ databases">
        <title>WGS assembly of Setaria viridis.</title>
        <authorList>
            <person name="Huang P."/>
            <person name="Jenkins J."/>
            <person name="Grimwood J."/>
            <person name="Barry K."/>
            <person name="Healey A."/>
            <person name="Mamidi S."/>
            <person name="Sreedasyam A."/>
            <person name="Shu S."/>
            <person name="Feldman M."/>
            <person name="Wu J."/>
            <person name="Yu Y."/>
            <person name="Chen C."/>
            <person name="Johnson J."/>
            <person name="Rokhsar D."/>
            <person name="Baxter I."/>
            <person name="Schmutz J."/>
            <person name="Brutnell T."/>
            <person name="Kellogg E."/>
        </authorList>
    </citation>
    <scope>NUCLEOTIDE SEQUENCE [LARGE SCALE GENOMIC DNA]</scope>
</reference>
<name>A0A4U6WF84_SETVI</name>
<evidence type="ECO:0000313" key="2">
    <source>
        <dbReference type="EMBL" id="TKW41508.1"/>
    </source>
</evidence>
<keyword evidence="3" id="KW-1185">Reference proteome</keyword>
<dbReference type="Proteomes" id="UP000298652">
    <property type="component" value="Chromosome 1"/>
</dbReference>
<accession>A0A4U6WF84</accession>
<gene>
    <name evidence="2" type="ORF">SEVIR_1G321000v2</name>
</gene>
<evidence type="ECO:0000256" key="1">
    <source>
        <dbReference type="SAM" id="MobiDB-lite"/>
    </source>
</evidence>